<keyword evidence="3" id="KW-1185">Reference proteome</keyword>
<keyword evidence="1" id="KW-0812">Transmembrane</keyword>
<keyword evidence="1" id="KW-0472">Membrane</keyword>
<feature type="transmembrane region" description="Helical" evidence="1">
    <location>
        <begin position="216"/>
        <end position="237"/>
    </location>
</feature>
<evidence type="ECO:0000313" key="3">
    <source>
        <dbReference type="Proteomes" id="UP001589896"/>
    </source>
</evidence>
<gene>
    <name evidence="2" type="ORF">ACFFGH_10940</name>
</gene>
<dbReference type="EMBL" id="JBHLTG010000002">
    <property type="protein sequence ID" value="MFC0678355.1"/>
    <property type="molecule type" value="Genomic_DNA"/>
</dbReference>
<name>A0ABV6RMZ7_9GAMM</name>
<feature type="transmembrane region" description="Helical" evidence="1">
    <location>
        <begin position="96"/>
        <end position="117"/>
    </location>
</feature>
<organism evidence="2 3">
    <name type="scientific">Lysobacter korlensis</name>
    <dbReference type="NCBI Taxonomy" id="553636"/>
    <lineage>
        <taxon>Bacteria</taxon>
        <taxon>Pseudomonadati</taxon>
        <taxon>Pseudomonadota</taxon>
        <taxon>Gammaproteobacteria</taxon>
        <taxon>Lysobacterales</taxon>
        <taxon>Lysobacteraceae</taxon>
        <taxon>Lysobacter</taxon>
    </lineage>
</organism>
<feature type="transmembrane region" description="Helical" evidence="1">
    <location>
        <begin position="132"/>
        <end position="153"/>
    </location>
</feature>
<comment type="caution">
    <text evidence="2">The sequence shown here is derived from an EMBL/GenBank/DDBJ whole genome shotgun (WGS) entry which is preliminary data.</text>
</comment>
<dbReference type="Proteomes" id="UP001589896">
    <property type="component" value="Unassembled WGS sequence"/>
</dbReference>
<protein>
    <recommendedName>
        <fullName evidence="4">DUF1648 domain-containing protein</fullName>
    </recommendedName>
</protein>
<proteinExistence type="predicted"/>
<keyword evidence="1" id="KW-1133">Transmembrane helix</keyword>
<evidence type="ECO:0000256" key="1">
    <source>
        <dbReference type="SAM" id="Phobius"/>
    </source>
</evidence>
<reference evidence="2 3" key="1">
    <citation type="submission" date="2024-09" db="EMBL/GenBank/DDBJ databases">
        <authorList>
            <person name="Sun Q."/>
            <person name="Mori K."/>
        </authorList>
    </citation>
    <scope>NUCLEOTIDE SEQUENCE [LARGE SCALE GENOMIC DNA]</scope>
    <source>
        <strain evidence="2 3">KCTC 23076</strain>
    </source>
</reference>
<evidence type="ECO:0008006" key="4">
    <source>
        <dbReference type="Google" id="ProtNLM"/>
    </source>
</evidence>
<feature type="transmembrane region" description="Helical" evidence="1">
    <location>
        <begin position="189"/>
        <end position="210"/>
    </location>
</feature>
<accession>A0ABV6RMZ7</accession>
<dbReference type="RefSeq" id="WP_386668134.1">
    <property type="nucleotide sequence ID" value="NZ_JBHLTG010000002.1"/>
</dbReference>
<sequence length="334" mass="34755">MSARRLPLLTGRMLLVAAVVPVLVTLSGVAIMLAWLPDVPASVAVHWGSDATPDGFVPAWAAPVLLAVVGIAVPLTLAGALTLSPAAGRVTARHKFVAVTSLWAAVFLTIVLTWIFGAQRGMADAAQAPGPLWPLLAGFAIAFVIAAAAWSILPPAAEAPSEAARTPNALPLAAGERAIWTRRGTASGYLVLSAAVVLLLVGMAITVGAVTDGRLWGLALLPLVLFALFATTAAWHVRIDSRGVVARGILGLPRFHIPLSDIRTATVVSVEPLADFGGWGFRWGSGRRFGIVLRAGEALELERLDGRSFVITTDDAERAAALVNGMRARATLGS</sequence>
<feature type="transmembrane region" description="Helical" evidence="1">
    <location>
        <begin position="56"/>
        <end position="84"/>
    </location>
</feature>
<evidence type="ECO:0000313" key="2">
    <source>
        <dbReference type="EMBL" id="MFC0678355.1"/>
    </source>
</evidence>
<feature type="transmembrane region" description="Helical" evidence="1">
    <location>
        <begin position="12"/>
        <end position="36"/>
    </location>
</feature>